<comment type="caution">
    <text evidence="1">The sequence shown here is derived from an EMBL/GenBank/DDBJ whole genome shotgun (WGS) entry which is preliminary data.</text>
</comment>
<sequence>MGWTSVRARIYSRKYYAPSGASYTKDPFLSAFWLPLGSSLTFTKSLHRIHCRVNINRSFEAVRKYLLSEFTRIHRGHCETMAAVPLPWPAPDVIENLVRTSSGYFIYAYKVLKFIDDKKIRPTERLEVILGTKEPDGGSHFAALDQLYTQILSQVQARSKLLPILAVIAAKLDLCVGRIEQLLELEAGDFRLTLRGLQSVISVTDWDFVSYWSSK</sequence>
<proteinExistence type="predicted"/>
<dbReference type="EMBL" id="JARIHO010000069">
    <property type="protein sequence ID" value="KAJ7312855.1"/>
    <property type="molecule type" value="Genomic_DNA"/>
</dbReference>
<dbReference type="Proteomes" id="UP001218218">
    <property type="component" value="Unassembled WGS sequence"/>
</dbReference>
<keyword evidence="2" id="KW-1185">Reference proteome</keyword>
<reference evidence="1" key="1">
    <citation type="submission" date="2023-03" db="EMBL/GenBank/DDBJ databases">
        <title>Massive genome expansion in bonnet fungi (Mycena s.s.) driven by repeated elements and novel gene families across ecological guilds.</title>
        <authorList>
            <consortium name="Lawrence Berkeley National Laboratory"/>
            <person name="Harder C.B."/>
            <person name="Miyauchi S."/>
            <person name="Viragh M."/>
            <person name="Kuo A."/>
            <person name="Thoen E."/>
            <person name="Andreopoulos B."/>
            <person name="Lu D."/>
            <person name="Skrede I."/>
            <person name="Drula E."/>
            <person name="Henrissat B."/>
            <person name="Morin E."/>
            <person name="Kohler A."/>
            <person name="Barry K."/>
            <person name="LaButti K."/>
            <person name="Morin E."/>
            <person name="Salamov A."/>
            <person name="Lipzen A."/>
            <person name="Mereny Z."/>
            <person name="Hegedus B."/>
            <person name="Baldrian P."/>
            <person name="Stursova M."/>
            <person name="Weitz H."/>
            <person name="Taylor A."/>
            <person name="Grigoriev I.V."/>
            <person name="Nagy L.G."/>
            <person name="Martin F."/>
            <person name="Kauserud H."/>
        </authorList>
    </citation>
    <scope>NUCLEOTIDE SEQUENCE</scope>
    <source>
        <strain evidence="1">CBHHK002</strain>
    </source>
</reference>
<protein>
    <submittedName>
        <fullName evidence="1">Uncharacterized protein</fullName>
    </submittedName>
</protein>
<organism evidence="1 2">
    <name type="scientific">Mycena albidolilacea</name>
    <dbReference type="NCBI Taxonomy" id="1033008"/>
    <lineage>
        <taxon>Eukaryota</taxon>
        <taxon>Fungi</taxon>
        <taxon>Dikarya</taxon>
        <taxon>Basidiomycota</taxon>
        <taxon>Agaricomycotina</taxon>
        <taxon>Agaricomycetes</taxon>
        <taxon>Agaricomycetidae</taxon>
        <taxon>Agaricales</taxon>
        <taxon>Marasmiineae</taxon>
        <taxon>Mycenaceae</taxon>
        <taxon>Mycena</taxon>
    </lineage>
</organism>
<accession>A0AAD6ZAK1</accession>
<name>A0AAD6ZAK1_9AGAR</name>
<evidence type="ECO:0000313" key="1">
    <source>
        <dbReference type="EMBL" id="KAJ7312855.1"/>
    </source>
</evidence>
<gene>
    <name evidence="1" type="ORF">DFH08DRAFT_821703</name>
</gene>
<dbReference type="AlphaFoldDB" id="A0AAD6ZAK1"/>
<evidence type="ECO:0000313" key="2">
    <source>
        <dbReference type="Proteomes" id="UP001218218"/>
    </source>
</evidence>